<feature type="domain" description="DUF927" evidence="1">
    <location>
        <begin position="35"/>
        <end position="316"/>
    </location>
</feature>
<gene>
    <name evidence="2" type="ORF">NCTC10283_00096</name>
</gene>
<keyword evidence="2" id="KW-0347">Helicase</keyword>
<evidence type="ECO:0000259" key="1">
    <source>
        <dbReference type="Pfam" id="PF06048"/>
    </source>
</evidence>
<dbReference type="GO" id="GO:0004386">
    <property type="term" value="F:helicase activity"/>
    <property type="evidence" value="ECO:0007669"/>
    <property type="project" value="UniProtKB-KW"/>
</dbReference>
<sequence>MDKTIKLNKNKELKELSELANDGETTPLTPYFRSLSTGLFYHGIGVDKHGVAFEKPPVRVSDPFRIVGRGQDVDEREFRVIEYQRNGRGMKRLAAFPMGLVGRSDGASFLREKLGICIKERHKNELWDYVQWEGDKTDWQVSAKGGWTDDTCTAYILPSGEIIGQPENKVIFIGDTSKKAAYTASGSLKDWQEQIARYLRGNSRHLLALGAVFASPLLGVLKQEGGGFHFFGDSSSGKTLLSMVAFSAMGNAEALKVQWNGTSLAFDNIAAANNDGIIFLDELSQAEPKVLKDVGYSIFNGSSKLQGAAMGGNRTQLKWRVLAISTGEFDAERFLKQDGMEWNAGQAVRLPAIPADCGKGLGTFDTLNGFESASALALHLDHAHKRIYGTAFHAFITELTAKMHRQPEKMLQRIGELQTEFMAMLPPKLDNQPARAAKRFTLAAVALELASEWGITGYNKGVGFAGVLASFMAWYERDGKSNREEQQILKSTYEFLQVHGHSERFYRVVGHLEMDKQPLVSRHHAGFMIMTGGEELQPRFFINDAVFEEEICKGFDVRFVCKVLSDCGWLKRESDKRLKYKLPNKICDQLNIKHSTRMYCLDGFEIPNHEN</sequence>
<dbReference type="RefSeq" id="WP_051968520.1">
    <property type="nucleotide sequence ID" value="NZ_CP091519.2"/>
</dbReference>
<keyword evidence="2" id="KW-0378">Hydrolase</keyword>
<dbReference type="Pfam" id="PF06048">
    <property type="entry name" value="DUF927"/>
    <property type="match status" value="1"/>
</dbReference>
<keyword evidence="3" id="KW-1185">Reference proteome</keyword>
<proteinExistence type="predicted"/>
<organism evidence="2 3">
    <name type="scientific">Alysiella crassa</name>
    <dbReference type="NCBI Taxonomy" id="153491"/>
    <lineage>
        <taxon>Bacteria</taxon>
        <taxon>Pseudomonadati</taxon>
        <taxon>Pseudomonadota</taxon>
        <taxon>Betaproteobacteria</taxon>
        <taxon>Neisseriales</taxon>
        <taxon>Neisseriaceae</taxon>
        <taxon>Alysiella</taxon>
    </lineage>
</organism>
<dbReference type="InterPro" id="IPR009270">
    <property type="entry name" value="DUF927"/>
</dbReference>
<dbReference type="STRING" id="1120980.GCA_000745955_01476"/>
<dbReference type="EMBL" id="UFSO01000002">
    <property type="protein sequence ID" value="SSY70033.1"/>
    <property type="molecule type" value="Genomic_DNA"/>
</dbReference>
<reference evidence="2 3" key="1">
    <citation type="submission" date="2018-06" db="EMBL/GenBank/DDBJ databases">
        <authorList>
            <consortium name="Pathogen Informatics"/>
            <person name="Doyle S."/>
        </authorList>
    </citation>
    <scope>NUCLEOTIDE SEQUENCE [LARGE SCALE GENOMIC DNA]</scope>
    <source>
        <strain evidence="2 3">NCTC10283</strain>
    </source>
</reference>
<dbReference type="Proteomes" id="UP000254209">
    <property type="component" value="Unassembled WGS sequence"/>
</dbReference>
<accession>A0A376BK83</accession>
<keyword evidence="2" id="KW-0547">Nucleotide-binding</keyword>
<dbReference type="OrthoDB" id="784829at2"/>
<evidence type="ECO:0000313" key="2">
    <source>
        <dbReference type="EMBL" id="SSY70033.1"/>
    </source>
</evidence>
<evidence type="ECO:0000313" key="3">
    <source>
        <dbReference type="Proteomes" id="UP000254209"/>
    </source>
</evidence>
<protein>
    <submittedName>
        <fullName evidence="2">Superfamily II helicase and inactivated derivatives</fullName>
    </submittedName>
</protein>
<keyword evidence="2" id="KW-0067">ATP-binding</keyword>
<name>A0A376BK83_9NEIS</name>
<dbReference type="AlphaFoldDB" id="A0A376BK83"/>